<name>A0AAV1LTN9_9NEOP</name>
<evidence type="ECO:0008006" key="3">
    <source>
        <dbReference type="Google" id="ProtNLM"/>
    </source>
</evidence>
<evidence type="ECO:0000313" key="2">
    <source>
        <dbReference type="Proteomes" id="UP001314205"/>
    </source>
</evidence>
<protein>
    <recommendedName>
        <fullName evidence="3">Reverse transcriptase domain-containing protein</fullName>
    </recommendedName>
</protein>
<dbReference type="Proteomes" id="UP001314205">
    <property type="component" value="Unassembled WGS sequence"/>
</dbReference>
<dbReference type="GO" id="GO:0071897">
    <property type="term" value="P:DNA biosynthetic process"/>
    <property type="evidence" value="ECO:0007669"/>
    <property type="project" value="UniProtKB-ARBA"/>
</dbReference>
<dbReference type="AlphaFoldDB" id="A0AAV1LTN9"/>
<proteinExistence type="predicted"/>
<comment type="caution">
    <text evidence="1">The sequence shown here is derived from an EMBL/GenBank/DDBJ whole genome shotgun (WGS) entry which is preliminary data.</text>
</comment>
<dbReference type="InterPro" id="IPR043502">
    <property type="entry name" value="DNA/RNA_pol_sf"/>
</dbReference>
<dbReference type="PANTHER" id="PTHR47331:SF5">
    <property type="entry name" value="RIBONUCLEASE H"/>
    <property type="match status" value="1"/>
</dbReference>
<evidence type="ECO:0000313" key="1">
    <source>
        <dbReference type="EMBL" id="CAK1597532.1"/>
    </source>
</evidence>
<dbReference type="PANTHER" id="PTHR47331">
    <property type="entry name" value="PHD-TYPE DOMAIN-CONTAINING PROTEIN"/>
    <property type="match status" value="1"/>
</dbReference>
<sequence length="176" mass="20565">MPDSYPNALKRMKGIERKMEKDTVFGKRYEERINHLLVNDYARELIETHVTPNTWYLSHFGVDNPNKCKLRLVFNAAGKVNGLCLNDYLLTRPDLLSSLLGIMLRFRERKIAVTGDIKDMFLRVKVHAEDQNAVRFLWRSSPTDRFKTYVMTSLIFGANCSPFVAQFIKNKNARRY</sequence>
<dbReference type="EMBL" id="CAVLGL010000094">
    <property type="protein sequence ID" value="CAK1597532.1"/>
    <property type="molecule type" value="Genomic_DNA"/>
</dbReference>
<keyword evidence="2" id="KW-1185">Reference proteome</keyword>
<gene>
    <name evidence="1" type="ORF">PARMNEM_LOCUS16728</name>
</gene>
<reference evidence="1 2" key="1">
    <citation type="submission" date="2023-11" db="EMBL/GenBank/DDBJ databases">
        <authorList>
            <person name="Hedman E."/>
            <person name="Englund M."/>
            <person name="Stromberg M."/>
            <person name="Nyberg Akerstrom W."/>
            <person name="Nylinder S."/>
            <person name="Jareborg N."/>
            <person name="Kallberg Y."/>
            <person name="Kronander E."/>
        </authorList>
    </citation>
    <scope>NUCLEOTIDE SEQUENCE [LARGE SCALE GENOMIC DNA]</scope>
</reference>
<dbReference type="SUPFAM" id="SSF56672">
    <property type="entry name" value="DNA/RNA polymerases"/>
    <property type="match status" value="1"/>
</dbReference>
<organism evidence="1 2">
    <name type="scientific">Parnassius mnemosyne</name>
    <name type="common">clouded apollo</name>
    <dbReference type="NCBI Taxonomy" id="213953"/>
    <lineage>
        <taxon>Eukaryota</taxon>
        <taxon>Metazoa</taxon>
        <taxon>Ecdysozoa</taxon>
        <taxon>Arthropoda</taxon>
        <taxon>Hexapoda</taxon>
        <taxon>Insecta</taxon>
        <taxon>Pterygota</taxon>
        <taxon>Neoptera</taxon>
        <taxon>Endopterygota</taxon>
        <taxon>Lepidoptera</taxon>
        <taxon>Glossata</taxon>
        <taxon>Ditrysia</taxon>
        <taxon>Papilionoidea</taxon>
        <taxon>Papilionidae</taxon>
        <taxon>Parnassiinae</taxon>
        <taxon>Parnassini</taxon>
        <taxon>Parnassius</taxon>
        <taxon>Driopa</taxon>
    </lineage>
</organism>
<accession>A0AAV1LTN9</accession>